<gene>
    <name evidence="2" type="ORF">PAXRUDRAFT_175541</name>
    <name evidence="1" type="ORF">PAXRUDRAFT_178745</name>
</gene>
<evidence type="ECO:0000313" key="3">
    <source>
        <dbReference type="Proteomes" id="UP000054538"/>
    </source>
</evidence>
<protein>
    <submittedName>
        <fullName evidence="1">Uncharacterized protein</fullName>
    </submittedName>
</protein>
<dbReference type="EMBL" id="KN829872">
    <property type="protein sequence ID" value="KIK73325.1"/>
    <property type="molecule type" value="Genomic_DNA"/>
</dbReference>
<proteinExistence type="predicted"/>
<reference evidence="3" key="2">
    <citation type="submission" date="2015-01" db="EMBL/GenBank/DDBJ databases">
        <title>Evolutionary Origins and Diversification of the Mycorrhizal Mutualists.</title>
        <authorList>
            <consortium name="DOE Joint Genome Institute"/>
            <consortium name="Mycorrhizal Genomics Consortium"/>
            <person name="Kohler A."/>
            <person name="Kuo A."/>
            <person name="Nagy L.G."/>
            <person name="Floudas D."/>
            <person name="Copeland A."/>
            <person name="Barry K.W."/>
            <person name="Cichocki N."/>
            <person name="Veneault-Fourrey C."/>
            <person name="LaButti K."/>
            <person name="Lindquist E.A."/>
            <person name="Lipzen A."/>
            <person name="Lundell T."/>
            <person name="Morin E."/>
            <person name="Murat C."/>
            <person name="Riley R."/>
            <person name="Ohm R."/>
            <person name="Sun H."/>
            <person name="Tunlid A."/>
            <person name="Henrissat B."/>
            <person name="Grigoriev I.V."/>
            <person name="Hibbett D.S."/>
            <person name="Martin F."/>
        </authorList>
    </citation>
    <scope>NUCLEOTIDE SEQUENCE [LARGE SCALE GENOMIC DNA]</scope>
    <source>
        <strain evidence="3">Ve08.2h10</strain>
    </source>
</reference>
<dbReference type="HOGENOM" id="CLU_2237418_0_0_1"/>
<sequence length="114" mass="13234">MPPEKQLPRNRSWWCAYFIDHPGLRARQPEASVGSGASQKAKVYCEKCYFADLATLKLSDEEDVHSNRRVHCRMEEELKDYLWMTDKVDDRGWCGAALSTLLAHLRYCRNNINA</sequence>
<accession>A0A0D0D8C6</accession>
<dbReference type="Proteomes" id="UP000054538">
    <property type="component" value="Unassembled WGS sequence"/>
</dbReference>
<dbReference type="EMBL" id="KN828799">
    <property type="protein sequence ID" value="KIK74509.1"/>
    <property type="molecule type" value="Genomic_DNA"/>
</dbReference>
<evidence type="ECO:0000313" key="1">
    <source>
        <dbReference type="EMBL" id="KIK73325.1"/>
    </source>
</evidence>
<reference evidence="1 3" key="1">
    <citation type="submission" date="2014-04" db="EMBL/GenBank/DDBJ databases">
        <authorList>
            <consortium name="DOE Joint Genome Institute"/>
            <person name="Kuo A."/>
            <person name="Kohler A."/>
            <person name="Jargeat P."/>
            <person name="Nagy L.G."/>
            <person name="Floudas D."/>
            <person name="Copeland A."/>
            <person name="Barry K.W."/>
            <person name="Cichocki N."/>
            <person name="Veneault-Fourrey C."/>
            <person name="LaButti K."/>
            <person name="Lindquist E.A."/>
            <person name="Lipzen A."/>
            <person name="Lundell T."/>
            <person name="Morin E."/>
            <person name="Murat C."/>
            <person name="Sun H."/>
            <person name="Tunlid A."/>
            <person name="Henrissat B."/>
            <person name="Grigoriev I.V."/>
            <person name="Hibbett D.S."/>
            <person name="Martin F."/>
            <person name="Nordberg H.P."/>
            <person name="Cantor M.N."/>
            <person name="Hua S.X."/>
        </authorList>
    </citation>
    <scope>NUCLEOTIDE SEQUENCE [LARGE SCALE GENOMIC DNA]</scope>
    <source>
        <strain evidence="1 3">Ve08.2h10</strain>
    </source>
</reference>
<dbReference type="AlphaFoldDB" id="A0A0D0D8C6"/>
<dbReference type="OrthoDB" id="2756737at2759"/>
<organism evidence="1 3">
    <name type="scientific">Paxillus rubicundulus Ve08.2h10</name>
    <dbReference type="NCBI Taxonomy" id="930991"/>
    <lineage>
        <taxon>Eukaryota</taxon>
        <taxon>Fungi</taxon>
        <taxon>Dikarya</taxon>
        <taxon>Basidiomycota</taxon>
        <taxon>Agaricomycotina</taxon>
        <taxon>Agaricomycetes</taxon>
        <taxon>Agaricomycetidae</taxon>
        <taxon>Boletales</taxon>
        <taxon>Paxilineae</taxon>
        <taxon>Paxillaceae</taxon>
        <taxon>Paxillus</taxon>
    </lineage>
</organism>
<reference evidence="1" key="3">
    <citation type="submission" date="2015-02" db="EMBL/GenBank/DDBJ databases">
        <title>Evolutionary Origins and Diversification of the Mycorrhizal Mutualists.</title>
        <authorList>
            <consortium name="DOE Joint Genome Institute"/>
            <consortium name="Mycorrhizal Genomics Consortium"/>
            <person name="Kohler A."/>
            <person name="Kuo A."/>
            <person name="Nagy L.G."/>
            <person name="Floudas D."/>
            <person name="Copeland A."/>
            <person name="Barry K.W."/>
            <person name="Cichocki N."/>
            <person name="Veneault-Fourrey C."/>
            <person name="LaButti K."/>
            <person name="Lindquist E.A."/>
            <person name="Lipzen A."/>
            <person name="Lundell T."/>
            <person name="Morin E."/>
            <person name="Murat C."/>
            <person name="Riley R."/>
            <person name="Ohm R."/>
            <person name="Sun H."/>
            <person name="Tunlid A."/>
            <person name="Henrissat B."/>
            <person name="Grigoriev I.V."/>
            <person name="Hibbett D.S."/>
            <person name="Martin F."/>
        </authorList>
    </citation>
    <scope>NUCLEOTIDE SEQUENCE</scope>
    <source>
        <strain evidence="1">Ve08.2h10</strain>
    </source>
</reference>
<evidence type="ECO:0000313" key="2">
    <source>
        <dbReference type="EMBL" id="KIK74509.1"/>
    </source>
</evidence>
<name>A0A0D0D8C6_9AGAM</name>
<keyword evidence="3" id="KW-1185">Reference proteome</keyword>